<evidence type="ECO:0000256" key="1">
    <source>
        <dbReference type="ARBA" id="ARBA00009283"/>
    </source>
</evidence>
<dbReference type="OMA" id="ENPFHRH"/>
<feature type="transmembrane region" description="Helical" evidence="6">
    <location>
        <begin position="12"/>
        <end position="31"/>
    </location>
</feature>
<dbReference type="GO" id="GO:0045134">
    <property type="term" value="F:UDP phosphatase activity"/>
    <property type="evidence" value="ECO:0007669"/>
    <property type="project" value="TreeGrafter"/>
</dbReference>
<keyword evidence="6" id="KW-1133">Transmembrane helix</keyword>
<dbReference type="PANTHER" id="PTHR11782:SF121">
    <property type="entry name" value="NUCLEOSIDE-DIPHOSPHATASE MIG-23"/>
    <property type="match status" value="1"/>
</dbReference>
<dbReference type="GO" id="GO:0017111">
    <property type="term" value="F:ribonucleoside triphosphate phosphatase activity"/>
    <property type="evidence" value="ECO:0007669"/>
    <property type="project" value="TreeGrafter"/>
</dbReference>
<evidence type="ECO:0000313" key="7">
    <source>
        <dbReference type="EMBL" id="KXN69897.1"/>
    </source>
</evidence>
<evidence type="ECO:0000256" key="4">
    <source>
        <dbReference type="PIRSR" id="PIRSR600407-2"/>
    </source>
</evidence>
<dbReference type="GO" id="GO:0005794">
    <property type="term" value="C:Golgi apparatus"/>
    <property type="evidence" value="ECO:0007669"/>
    <property type="project" value="TreeGrafter"/>
</dbReference>
<keyword evidence="6" id="KW-0472">Membrane</keyword>
<evidence type="ECO:0008006" key="9">
    <source>
        <dbReference type="Google" id="ProtNLM"/>
    </source>
</evidence>
<evidence type="ECO:0000256" key="6">
    <source>
        <dbReference type="SAM" id="Phobius"/>
    </source>
</evidence>
<accession>A0A137P4E8</accession>
<keyword evidence="4" id="KW-0067">ATP-binding</keyword>
<sequence>MGNVVNFCQRRIIVILLGIFAVFLIFIFIAIPNGHLFANKTSNLSPASQQLQTPNRFDATNWDVGREYAIVIDAGSSGSRVMIYSWNLDKGKKSELVKIETGTQDGKDWNEKIKPGLSTFGKDDKKDKKEELNVYLDKLATFAKAKVPKSKWEKTPLYLLGTAGLRLLPKENSDLLLDTVCVYFQEKTKFIVEDCGKQVTIIDGTTEGAYGWLSLNYLEKTLTKEGDKTIGFLDMGGASTQIAFLPNNHLEGGADDVDEDSLYAIHLKTAGGEAWDYKISSYSFLDFGINRAQDRYLEHLEKMAENSEDKKIKDACFLPGYSKDNGKFTHVGDGNYEKCQKAVLPILKKDAACTKKPCIFNGVHLPKFDMNKDRFMGVSEYYYTTKDLLKTDGGVFNSDLFNSKAAEFCKTPLKELEEKNPDLSDFDKENLPFTCFKATWLNTVLHDGFGLDKSDVFESINDVGIWEVSWTLGALITSISSRIPPQSLKAEVEEAHPVSLYRVFILIIVLVALYILYILFNRKKPQYTNPIEIPRRLDDLEFQDEESTIELLAQNDPYKDSAGPSSPSHSSSFENIKRRPLSSNNSETNLSAMSNSTRVNNRSETSSGVNSPRNGYRRN</sequence>
<dbReference type="AlphaFoldDB" id="A0A137P4E8"/>
<dbReference type="EMBL" id="KQ964519">
    <property type="protein sequence ID" value="KXN69897.1"/>
    <property type="molecule type" value="Genomic_DNA"/>
</dbReference>
<dbReference type="InterPro" id="IPR018247">
    <property type="entry name" value="EF_Hand_1_Ca_BS"/>
</dbReference>
<dbReference type="PROSITE" id="PS00018">
    <property type="entry name" value="EF_HAND_1"/>
    <property type="match status" value="1"/>
</dbReference>
<dbReference type="GO" id="GO:0046036">
    <property type="term" value="P:CTP metabolic process"/>
    <property type="evidence" value="ECO:0007669"/>
    <property type="project" value="TreeGrafter"/>
</dbReference>
<gene>
    <name evidence="7" type="ORF">CONCODRAFT_79088</name>
</gene>
<keyword evidence="4" id="KW-0547">Nucleotide-binding</keyword>
<evidence type="ECO:0000313" key="8">
    <source>
        <dbReference type="Proteomes" id="UP000070444"/>
    </source>
</evidence>
<feature type="compositionally biased region" description="Polar residues" evidence="5">
    <location>
        <begin position="581"/>
        <end position="613"/>
    </location>
</feature>
<dbReference type="Gene3D" id="3.30.420.150">
    <property type="entry name" value="Exopolyphosphatase. Domain 2"/>
    <property type="match status" value="1"/>
</dbReference>
<dbReference type="OrthoDB" id="6372431at2759"/>
<keyword evidence="2" id="KW-0378">Hydrolase</keyword>
<evidence type="ECO:0000256" key="2">
    <source>
        <dbReference type="ARBA" id="ARBA00022801"/>
    </source>
</evidence>
<evidence type="ECO:0000256" key="3">
    <source>
        <dbReference type="PIRSR" id="PIRSR600407-1"/>
    </source>
</evidence>
<dbReference type="Pfam" id="PF01150">
    <property type="entry name" value="GDA1_CD39"/>
    <property type="match status" value="1"/>
</dbReference>
<keyword evidence="6" id="KW-0812">Transmembrane</keyword>
<dbReference type="Gene3D" id="3.30.420.40">
    <property type="match status" value="1"/>
</dbReference>
<dbReference type="InterPro" id="IPR000407">
    <property type="entry name" value="GDA1_CD39_NTPase"/>
</dbReference>
<dbReference type="STRING" id="796925.A0A137P4E8"/>
<reference evidence="7 8" key="1">
    <citation type="journal article" date="2015" name="Genome Biol. Evol.">
        <title>Phylogenomic analyses indicate that early fungi evolved digesting cell walls of algal ancestors of land plants.</title>
        <authorList>
            <person name="Chang Y."/>
            <person name="Wang S."/>
            <person name="Sekimoto S."/>
            <person name="Aerts A.L."/>
            <person name="Choi C."/>
            <person name="Clum A."/>
            <person name="LaButti K.M."/>
            <person name="Lindquist E.A."/>
            <person name="Yee Ngan C."/>
            <person name="Ohm R.A."/>
            <person name="Salamov A.A."/>
            <person name="Grigoriev I.V."/>
            <person name="Spatafora J.W."/>
            <person name="Berbee M.L."/>
        </authorList>
    </citation>
    <scope>NUCLEOTIDE SEQUENCE [LARGE SCALE GENOMIC DNA]</scope>
    <source>
        <strain evidence="7 8">NRRL 28638</strain>
    </source>
</reference>
<comment type="similarity">
    <text evidence="1">Belongs to the GDA1/CD39 NTPase family.</text>
</comment>
<evidence type="ECO:0000256" key="5">
    <source>
        <dbReference type="SAM" id="MobiDB-lite"/>
    </source>
</evidence>
<feature type="binding site" evidence="4">
    <location>
        <begin position="237"/>
        <end position="241"/>
    </location>
    <ligand>
        <name>ATP</name>
        <dbReference type="ChEBI" id="CHEBI:30616"/>
    </ligand>
</feature>
<feature type="region of interest" description="Disordered" evidence="5">
    <location>
        <begin position="553"/>
        <end position="619"/>
    </location>
</feature>
<name>A0A137P4E8_CONC2</name>
<dbReference type="PANTHER" id="PTHR11782">
    <property type="entry name" value="ADENOSINE/GUANOSINE DIPHOSPHATASE"/>
    <property type="match status" value="1"/>
</dbReference>
<dbReference type="GO" id="GO:0005524">
    <property type="term" value="F:ATP binding"/>
    <property type="evidence" value="ECO:0007669"/>
    <property type="project" value="UniProtKB-KW"/>
</dbReference>
<proteinExistence type="inferred from homology"/>
<dbReference type="Proteomes" id="UP000070444">
    <property type="component" value="Unassembled WGS sequence"/>
</dbReference>
<dbReference type="GO" id="GO:0006256">
    <property type="term" value="P:UDP catabolic process"/>
    <property type="evidence" value="ECO:0007669"/>
    <property type="project" value="TreeGrafter"/>
</dbReference>
<keyword evidence="8" id="KW-1185">Reference proteome</keyword>
<protein>
    <recommendedName>
        <fullName evidence="9">Nucleoside phosphatase GDA1/CD39</fullName>
    </recommendedName>
</protein>
<dbReference type="GO" id="GO:0004382">
    <property type="term" value="F:GDP phosphatase activity"/>
    <property type="evidence" value="ECO:0007669"/>
    <property type="project" value="TreeGrafter"/>
</dbReference>
<feature type="active site" description="Proton acceptor" evidence="3">
    <location>
        <position position="207"/>
    </location>
</feature>
<organism evidence="7 8">
    <name type="scientific">Conidiobolus coronatus (strain ATCC 28846 / CBS 209.66 / NRRL 28638)</name>
    <name type="common">Delacroixia coronata</name>
    <dbReference type="NCBI Taxonomy" id="796925"/>
    <lineage>
        <taxon>Eukaryota</taxon>
        <taxon>Fungi</taxon>
        <taxon>Fungi incertae sedis</taxon>
        <taxon>Zoopagomycota</taxon>
        <taxon>Entomophthoromycotina</taxon>
        <taxon>Entomophthoromycetes</taxon>
        <taxon>Entomophthorales</taxon>
        <taxon>Ancylistaceae</taxon>
        <taxon>Conidiobolus</taxon>
    </lineage>
</organism>
<feature type="transmembrane region" description="Helical" evidence="6">
    <location>
        <begin position="500"/>
        <end position="520"/>
    </location>
</feature>
<dbReference type="GO" id="GO:0016020">
    <property type="term" value="C:membrane"/>
    <property type="evidence" value="ECO:0007669"/>
    <property type="project" value="TreeGrafter"/>
</dbReference>